<keyword evidence="3" id="KW-1185">Reference proteome</keyword>
<evidence type="ECO:0000313" key="2">
    <source>
        <dbReference type="EMBL" id="MBC9811544.1"/>
    </source>
</evidence>
<name>A0A8J6TSR3_9FLAO</name>
<gene>
    <name evidence="2" type="ORF">H9Y05_03565</name>
</gene>
<dbReference type="PANTHER" id="PTHR37692:SF1">
    <property type="entry name" value="DUF420 DOMAIN-CONTAINING PROTEIN"/>
    <property type="match status" value="1"/>
</dbReference>
<dbReference type="PANTHER" id="PTHR37692">
    <property type="entry name" value="HYPOTHETICAL MEMBRANE SPANNING PROTEIN"/>
    <property type="match status" value="1"/>
</dbReference>
<proteinExistence type="predicted"/>
<dbReference type="InterPro" id="IPR007352">
    <property type="entry name" value="DUF420"/>
</dbReference>
<evidence type="ECO:0000313" key="3">
    <source>
        <dbReference type="Proteomes" id="UP000652681"/>
    </source>
</evidence>
<keyword evidence="1" id="KW-1133">Transmembrane helix</keyword>
<reference evidence="2" key="1">
    <citation type="submission" date="2020-09" db="EMBL/GenBank/DDBJ databases">
        <title>Taishania pollutisoli gen. nov., sp. nov., Isolated from Tetrabromobisphenol A-Contaminated Soil.</title>
        <authorList>
            <person name="Chen Q."/>
        </authorList>
    </citation>
    <scope>NUCLEOTIDE SEQUENCE</scope>
    <source>
        <strain evidence="2">CZZ-1</strain>
    </source>
</reference>
<dbReference type="Pfam" id="PF04238">
    <property type="entry name" value="DUF420"/>
    <property type="match status" value="1"/>
</dbReference>
<feature type="transmembrane region" description="Helical" evidence="1">
    <location>
        <begin position="127"/>
        <end position="154"/>
    </location>
</feature>
<feature type="transmembrane region" description="Helical" evidence="1">
    <location>
        <begin position="78"/>
        <end position="97"/>
    </location>
</feature>
<dbReference type="Proteomes" id="UP000652681">
    <property type="component" value="Unassembled WGS sequence"/>
</dbReference>
<dbReference type="EMBL" id="JACVEL010000002">
    <property type="protein sequence ID" value="MBC9811544.1"/>
    <property type="molecule type" value="Genomic_DNA"/>
</dbReference>
<keyword evidence="1" id="KW-0472">Membrane</keyword>
<feature type="transmembrane region" description="Helical" evidence="1">
    <location>
        <begin position="12"/>
        <end position="33"/>
    </location>
</feature>
<organism evidence="2 3">
    <name type="scientific">Taishania pollutisoli</name>
    <dbReference type="NCBI Taxonomy" id="2766479"/>
    <lineage>
        <taxon>Bacteria</taxon>
        <taxon>Pseudomonadati</taxon>
        <taxon>Bacteroidota</taxon>
        <taxon>Flavobacteriia</taxon>
        <taxon>Flavobacteriales</taxon>
        <taxon>Crocinitomicaceae</taxon>
        <taxon>Taishania</taxon>
    </lineage>
</organism>
<feature type="transmembrane region" description="Helical" evidence="1">
    <location>
        <begin position="45"/>
        <end position="66"/>
    </location>
</feature>
<keyword evidence="1" id="KW-0812">Transmembrane</keyword>
<comment type="caution">
    <text evidence="2">The sequence shown here is derived from an EMBL/GenBank/DDBJ whole genome shotgun (WGS) entry which is preliminary data.</text>
</comment>
<dbReference type="RefSeq" id="WP_163491802.1">
    <property type="nucleotide sequence ID" value="NZ_JACVEL010000002.1"/>
</dbReference>
<sequence length="193" mass="21657">MLQEAKIKRARTAIIIASFAIPLVVAVLFGVNLRDLGFDVKPLSFLPPIYATINGVTAVLLILALVAIKQKNRRLHEGLIKVCMVLSLLFLASYVAYHMTSDSTVFGDLNGDGARDAAEKLAVGSSLYIYTFILLSHILLSVVIIPIVLFTYLFAWQGDFVRHKKWTRFAWPMWFYVAATGVIVYLMISPYYH</sequence>
<protein>
    <submittedName>
        <fullName evidence="2">DUF420 domain-containing protein</fullName>
    </submittedName>
</protein>
<dbReference type="AlphaFoldDB" id="A0A8J6TSR3"/>
<accession>A0A8J6TSR3</accession>
<feature type="transmembrane region" description="Helical" evidence="1">
    <location>
        <begin position="174"/>
        <end position="192"/>
    </location>
</feature>
<evidence type="ECO:0000256" key="1">
    <source>
        <dbReference type="SAM" id="Phobius"/>
    </source>
</evidence>